<dbReference type="Pfam" id="PF03486">
    <property type="entry name" value="HI0933_like"/>
    <property type="match status" value="1"/>
</dbReference>
<dbReference type="InterPro" id="IPR036188">
    <property type="entry name" value="FAD/NAD-bd_sf"/>
</dbReference>
<dbReference type="PANTHER" id="PTHR42887:SF2">
    <property type="entry name" value="OS12G0638800 PROTEIN"/>
    <property type="match status" value="1"/>
</dbReference>
<evidence type="ECO:0000313" key="7">
    <source>
        <dbReference type="Proteomes" id="UP000824267"/>
    </source>
</evidence>
<name>A0A9D1RJX6_9BACT</name>
<dbReference type="InterPro" id="IPR057661">
    <property type="entry name" value="RsdA/BaiN/AoA(So)_Rossmann"/>
</dbReference>
<keyword evidence="3" id="KW-0274">FAD</keyword>
<accession>A0A9D1RJX6</accession>
<dbReference type="SUPFAM" id="SSF51905">
    <property type="entry name" value="FAD/NAD(P)-binding domain"/>
    <property type="match status" value="1"/>
</dbReference>
<dbReference type="Proteomes" id="UP000824267">
    <property type="component" value="Unassembled WGS sequence"/>
</dbReference>
<dbReference type="PANTHER" id="PTHR42887">
    <property type="entry name" value="OS12G0638800 PROTEIN"/>
    <property type="match status" value="1"/>
</dbReference>
<evidence type="ECO:0000313" key="6">
    <source>
        <dbReference type="EMBL" id="HIW88012.1"/>
    </source>
</evidence>
<dbReference type="InterPro" id="IPR023166">
    <property type="entry name" value="BaiN-like_dom_sf"/>
</dbReference>
<reference evidence="6" key="2">
    <citation type="submission" date="2021-04" db="EMBL/GenBank/DDBJ databases">
        <authorList>
            <person name="Gilroy R."/>
        </authorList>
    </citation>
    <scope>NUCLEOTIDE SEQUENCE</scope>
    <source>
        <strain evidence="6">Gambia16-930</strain>
    </source>
</reference>
<dbReference type="Gene3D" id="1.10.8.260">
    <property type="entry name" value="HI0933 insert domain-like"/>
    <property type="match status" value="1"/>
</dbReference>
<dbReference type="AlphaFoldDB" id="A0A9D1RJX6"/>
<evidence type="ECO:0000256" key="2">
    <source>
        <dbReference type="ARBA" id="ARBA00022630"/>
    </source>
</evidence>
<dbReference type="SUPFAM" id="SSF160996">
    <property type="entry name" value="HI0933 insert domain-like"/>
    <property type="match status" value="1"/>
</dbReference>
<protein>
    <submittedName>
        <fullName evidence="6">Aminoacetone oxidase family FAD-binding enzyme</fullName>
    </submittedName>
</protein>
<dbReference type="InterPro" id="IPR004792">
    <property type="entry name" value="BaiN-like"/>
</dbReference>
<feature type="domain" description="RsdA/BaiN/AoA(So)-like Rossmann fold-like" evidence="4">
    <location>
        <begin position="8"/>
        <end position="406"/>
    </location>
</feature>
<proteinExistence type="predicted"/>
<dbReference type="InterPro" id="IPR055178">
    <property type="entry name" value="RsdA/BaiN/AoA(So)-like_dom"/>
</dbReference>
<feature type="domain" description="RsdA/BaiN/AoA(So)-like insert" evidence="5">
    <location>
        <begin position="196"/>
        <end position="314"/>
    </location>
</feature>
<comment type="caution">
    <text evidence="6">The sequence shown here is derived from an EMBL/GenBank/DDBJ whole genome shotgun (WGS) entry which is preliminary data.</text>
</comment>
<gene>
    <name evidence="6" type="ORF">IAC47_07065</name>
</gene>
<dbReference type="NCBIfam" id="TIGR00275">
    <property type="entry name" value="aminoacetone oxidase family FAD-binding enzyme"/>
    <property type="match status" value="1"/>
</dbReference>
<dbReference type="Gene3D" id="3.50.50.60">
    <property type="entry name" value="FAD/NAD(P)-binding domain"/>
    <property type="match status" value="1"/>
</dbReference>
<comment type="cofactor">
    <cofactor evidence="1">
        <name>FAD</name>
        <dbReference type="ChEBI" id="CHEBI:57692"/>
    </cofactor>
</comment>
<evidence type="ECO:0000256" key="1">
    <source>
        <dbReference type="ARBA" id="ARBA00001974"/>
    </source>
</evidence>
<organism evidence="6 7">
    <name type="scientific">Candidatus Onthomorpha intestinigallinarum</name>
    <dbReference type="NCBI Taxonomy" id="2840880"/>
    <lineage>
        <taxon>Bacteria</taxon>
        <taxon>Pseudomonadati</taxon>
        <taxon>Bacteroidota</taxon>
        <taxon>Bacteroidia</taxon>
        <taxon>Bacteroidales</taxon>
        <taxon>Candidatus Onthomorpha</taxon>
    </lineage>
</organism>
<keyword evidence="2" id="KW-0285">Flavoprotein</keyword>
<dbReference type="Pfam" id="PF22780">
    <property type="entry name" value="HI0933_like_1st"/>
    <property type="match status" value="1"/>
</dbReference>
<evidence type="ECO:0000259" key="5">
    <source>
        <dbReference type="Pfam" id="PF22780"/>
    </source>
</evidence>
<dbReference type="EMBL" id="DXGG01000222">
    <property type="protein sequence ID" value="HIW88012.1"/>
    <property type="molecule type" value="Genomic_DNA"/>
</dbReference>
<reference evidence="6" key="1">
    <citation type="journal article" date="2021" name="PeerJ">
        <title>Extensive microbial diversity within the chicken gut microbiome revealed by metagenomics and culture.</title>
        <authorList>
            <person name="Gilroy R."/>
            <person name="Ravi A."/>
            <person name="Getino M."/>
            <person name="Pursley I."/>
            <person name="Horton D.L."/>
            <person name="Alikhan N.F."/>
            <person name="Baker D."/>
            <person name="Gharbi K."/>
            <person name="Hall N."/>
            <person name="Watson M."/>
            <person name="Adriaenssens E.M."/>
            <person name="Foster-Nyarko E."/>
            <person name="Jarju S."/>
            <person name="Secka A."/>
            <person name="Antonio M."/>
            <person name="Oren A."/>
            <person name="Chaudhuri R.R."/>
            <person name="La Ragione R."/>
            <person name="Hildebrand F."/>
            <person name="Pallen M.J."/>
        </authorList>
    </citation>
    <scope>NUCLEOTIDE SEQUENCE</scope>
    <source>
        <strain evidence="6">Gambia16-930</strain>
    </source>
</reference>
<evidence type="ECO:0000256" key="3">
    <source>
        <dbReference type="ARBA" id="ARBA00022827"/>
    </source>
</evidence>
<dbReference type="Gene3D" id="2.40.30.10">
    <property type="entry name" value="Translation factors"/>
    <property type="match status" value="1"/>
</dbReference>
<sequence length="414" mass="46524">MRQRNKYDVIIVGAGASGLMAAAQMQQYDLKILVLEKMQQAGLKLRITGKGRCNLTNTMPIDIFLTHCHNGAMLIPSIKNFSNQDTVTFFEHLGVELQEERGHRIFPKSGKSLDVFLALMHVLEKNENTDIICRKTVTKLITDKVRITGVECQDEKIFANAVLLCCGGETYPNTGSNGDGIKLAHNAGHKITPTMPALVGLRTKNGHSKYAHNYLVKNVELSIMTSNGEILEKDCGDIILDEYGISGPITLKLNRKIAELINNEQYLKVKIDFKPKINEDRLKKEIDKILKERTGQNIENIMRAWLPMELIKDYKHWLKSCKGKTRLNDNILTYLKYNTDEIIGDMGWHEAIITHGGIDLRHVNCLTMESKHIKGLYFAGEILDFDGDTGGFNLQIAFSTAALAAKNIIKSLIR</sequence>
<evidence type="ECO:0000259" key="4">
    <source>
        <dbReference type="Pfam" id="PF03486"/>
    </source>
</evidence>